<dbReference type="SUPFAM" id="SSF81333">
    <property type="entry name" value="F1F0 ATP synthase subunit C"/>
    <property type="match status" value="1"/>
</dbReference>
<evidence type="ECO:0000256" key="14">
    <source>
        <dbReference type="HAMAP-Rule" id="MF_01396"/>
    </source>
</evidence>
<evidence type="ECO:0000256" key="7">
    <source>
        <dbReference type="ARBA" id="ARBA00022781"/>
    </source>
</evidence>
<keyword evidence="5 14" id="KW-0138">CF(0)</keyword>
<dbReference type="Pfam" id="PF00137">
    <property type="entry name" value="ATP-synt_C"/>
    <property type="match status" value="1"/>
</dbReference>
<dbReference type="GO" id="GO:0046933">
    <property type="term" value="F:proton-transporting ATP synthase activity, rotational mechanism"/>
    <property type="evidence" value="ECO:0007669"/>
    <property type="project" value="UniProtKB-UniRule"/>
</dbReference>
<keyword evidence="4 14" id="KW-1003">Cell membrane</keyword>
<keyword evidence="8 14" id="KW-1133">Transmembrane helix</keyword>
<dbReference type="FunFam" id="1.20.20.10:FF:000002">
    <property type="entry name" value="ATP synthase subunit c"/>
    <property type="match status" value="1"/>
</dbReference>
<keyword evidence="10 14" id="KW-0446">Lipid-binding</keyword>
<keyword evidence="12 14" id="KW-0066">ATP synthesis</keyword>
<comment type="similarity">
    <text evidence="2 14">Belongs to the ATPase C chain family.</text>
</comment>
<keyword evidence="6 14" id="KW-0812">Transmembrane</keyword>
<dbReference type="Proteomes" id="UP000249375">
    <property type="component" value="Chromosome"/>
</dbReference>
<comment type="function">
    <text evidence="13 14">F(1)F(0) ATP synthase produces ATP from ADP in the presence of a proton or sodium gradient. F-type ATPases consist of two structural domains, F(1) containing the extramembraneous catalytic core and F(0) containing the membrane proton channel, linked together by a central stalk and a peripheral stalk. During catalysis, ATP synthesis in the catalytic domain of F(1) is coupled via a rotary mechanism of the central stalk subunits to proton translocation.</text>
</comment>
<keyword evidence="3 14" id="KW-0813">Transport</keyword>
<dbReference type="CDD" id="cd18121">
    <property type="entry name" value="ATP-synt_Fo_c"/>
    <property type="match status" value="1"/>
</dbReference>
<evidence type="ECO:0000256" key="9">
    <source>
        <dbReference type="ARBA" id="ARBA00023065"/>
    </source>
</evidence>
<keyword evidence="9 14" id="KW-0406">Ion transport</keyword>
<dbReference type="InterPro" id="IPR002379">
    <property type="entry name" value="ATPase_proteolipid_c-like_dom"/>
</dbReference>
<proteinExistence type="inferred from homology"/>
<dbReference type="InterPro" id="IPR000454">
    <property type="entry name" value="ATP_synth_F0_csu"/>
</dbReference>
<evidence type="ECO:0000256" key="2">
    <source>
        <dbReference type="ARBA" id="ARBA00006704"/>
    </source>
</evidence>
<evidence type="ECO:0000256" key="4">
    <source>
        <dbReference type="ARBA" id="ARBA00022475"/>
    </source>
</evidence>
<accession>A0A5P8E494</accession>
<protein>
    <recommendedName>
        <fullName evidence="14">ATP synthase subunit c</fullName>
    </recommendedName>
    <alternativeName>
        <fullName evidence="14">ATP synthase F(0) sector subunit c</fullName>
    </alternativeName>
    <alternativeName>
        <fullName evidence="14">F-type ATPase subunit c</fullName>
        <shortName evidence="14">F-ATPase subunit c</shortName>
    </alternativeName>
    <alternativeName>
        <fullName evidence="14">Lipid-binding protein</fullName>
    </alternativeName>
</protein>
<evidence type="ECO:0000256" key="12">
    <source>
        <dbReference type="ARBA" id="ARBA00023310"/>
    </source>
</evidence>
<dbReference type="GO" id="GO:0005886">
    <property type="term" value="C:plasma membrane"/>
    <property type="evidence" value="ECO:0007669"/>
    <property type="project" value="UniProtKB-SubCell"/>
</dbReference>
<dbReference type="PRINTS" id="PR00124">
    <property type="entry name" value="ATPASEC"/>
</dbReference>
<dbReference type="HAMAP" id="MF_01396">
    <property type="entry name" value="ATP_synth_c_bact"/>
    <property type="match status" value="1"/>
</dbReference>
<dbReference type="InterPro" id="IPR005953">
    <property type="entry name" value="ATP_synth_csu_bac/chlpt"/>
</dbReference>
<evidence type="ECO:0000313" key="17">
    <source>
        <dbReference type="Proteomes" id="UP000249375"/>
    </source>
</evidence>
<feature type="domain" description="V-ATPase proteolipid subunit C-like" evidence="15">
    <location>
        <begin position="17"/>
        <end position="80"/>
    </location>
</feature>
<feature type="site" description="Reversibly protonated during proton transport" evidence="14">
    <location>
        <position position="67"/>
    </location>
</feature>
<organism evidence="16 17">
    <name type="scientific">Pseudoprevotella muciniphila</name>
    <dbReference type="NCBI Taxonomy" id="2133944"/>
    <lineage>
        <taxon>Bacteria</taxon>
        <taxon>Pseudomonadati</taxon>
        <taxon>Bacteroidota</taxon>
        <taxon>Bacteroidia</taxon>
        <taxon>Bacteroidales</taxon>
        <taxon>Prevotellaceae</taxon>
        <taxon>Pseudoprevotella</taxon>
    </lineage>
</organism>
<reference evidence="16 17" key="1">
    <citation type="submission" date="2018-11" db="EMBL/GenBank/DDBJ databases">
        <authorList>
            <person name="Na S.W."/>
            <person name="Baik M."/>
        </authorList>
    </citation>
    <scope>NUCLEOTIDE SEQUENCE [LARGE SCALE GENOMIC DNA]</scope>
    <source>
        <strain evidence="16 17">E39</strain>
    </source>
</reference>
<evidence type="ECO:0000256" key="8">
    <source>
        <dbReference type="ARBA" id="ARBA00022989"/>
    </source>
</evidence>
<feature type="transmembrane region" description="Helical" evidence="14">
    <location>
        <begin position="58"/>
        <end position="82"/>
    </location>
</feature>
<keyword evidence="17" id="KW-1185">Reference proteome</keyword>
<dbReference type="GO" id="GO:0008289">
    <property type="term" value="F:lipid binding"/>
    <property type="evidence" value="ECO:0007669"/>
    <property type="project" value="UniProtKB-KW"/>
</dbReference>
<evidence type="ECO:0000256" key="1">
    <source>
        <dbReference type="ARBA" id="ARBA00004651"/>
    </source>
</evidence>
<dbReference type="GO" id="GO:0045259">
    <property type="term" value="C:proton-transporting ATP synthase complex"/>
    <property type="evidence" value="ECO:0007669"/>
    <property type="project" value="UniProtKB-KW"/>
</dbReference>
<evidence type="ECO:0000256" key="13">
    <source>
        <dbReference type="ARBA" id="ARBA00025198"/>
    </source>
</evidence>
<dbReference type="GO" id="GO:0033177">
    <property type="term" value="C:proton-transporting two-sector ATPase complex, proton-transporting domain"/>
    <property type="evidence" value="ECO:0007669"/>
    <property type="project" value="InterPro"/>
</dbReference>
<dbReference type="Gene3D" id="1.20.20.10">
    <property type="entry name" value="F1F0 ATP synthase subunit C"/>
    <property type="match status" value="1"/>
</dbReference>
<evidence type="ECO:0000256" key="10">
    <source>
        <dbReference type="ARBA" id="ARBA00023121"/>
    </source>
</evidence>
<dbReference type="InterPro" id="IPR035921">
    <property type="entry name" value="F/V-ATP_Csub_sf"/>
</dbReference>
<keyword evidence="11 14" id="KW-0472">Membrane</keyword>
<dbReference type="InterPro" id="IPR020537">
    <property type="entry name" value="ATP_synth_F0_csu_DDCD_BS"/>
</dbReference>
<evidence type="ECO:0000256" key="3">
    <source>
        <dbReference type="ARBA" id="ARBA00022448"/>
    </source>
</evidence>
<dbReference type="PROSITE" id="PS00605">
    <property type="entry name" value="ATPASE_C"/>
    <property type="match status" value="1"/>
</dbReference>
<dbReference type="InterPro" id="IPR038662">
    <property type="entry name" value="ATP_synth_F0_csu_sf"/>
</dbReference>
<evidence type="ECO:0000256" key="5">
    <source>
        <dbReference type="ARBA" id="ARBA00022547"/>
    </source>
</evidence>
<dbReference type="NCBIfam" id="TIGR01260">
    <property type="entry name" value="ATP_synt_c"/>
    <property type="match status" value="1"/>
</dbReference>
<keyword evidence="7 14" id="KW-0375">Hydrogen ion transport</keyword>
<comment type="caution">
    <text evidence="14">Lacks conserved residue(s) required for the propagation of feature annotation.</text>
</comment>
<evidence type="ECO:0000259" key="15">
    <source>
        <dbReference type="Pfam" id="PF00137"/>
    </source>
</evidence>
<dbReference type="EMBL" id="CP033459">
    <property type="protein sequence ID" value="QFQ11835.1"/>
    <property type="molecule type" value="Genomic_DNA"/>
</dbReference>
<sequence>MLLSLLQAAAGVGLAKLGAGLGAGIAAIGAGLGIGKIGASAMEAIARQPESTGDIRSNMIVIAALIEGVAFFAVIVCLLILFL</sequence>
<gene>
    <name evidence="14 16" type="primary">atpE</name>
    <name evidence="16" type="ORF">C7Y71_001700</name>
</gene>
<comment type="function">
    <text evidence="14">Key component of the F(0) channel; it plays a direct role in translocation across the membrane. A homomeric c-ring of between 10-14 subunits forms the central stalk rotor element with the F(1) delta and epsilon subunits.</text>
</comment>
<name>A0A5P8E494_9BACT</name>
<evidence type="ECO:0000313" key="16">
    <source>
        <dbReference type="EMBL" id="QFQ11835.1"/>
    </source>
</evidence>
<dbReference type="OrthoDB" id="5383454at2"/>
<dbReference type="KEGG" id="alq:C7Y71_001700"/>
<evidence type="ECO:0000256" key="11">
    <source>
        <dbReference type="ARBA" id="ARBA00023136"/>
    </source>
</evidence>
<comment type="subcellular location">
    <subcellularLocation>
        <location evidence="1 14">Cell membrane</location>
        <topology evidence="1 14">Multi-pass membrane protein</topology>
    </subcellularLocation>
</comment>
<dbReference type="AlphaFoldDB" id="A0A5P8E494"/>
<evidence type="ECO:0000256" key="6">
    <source>
        <dbReference type="ARBA" id="ARBA00022692"/>
    </source>
</evidence>
<dbReference type="RefSeq" id="WP_111897789.1">
    <property type="nucleotide sequence ID" value="NZ_CP033459.1"/>
</dbReference>